<dbReference type="EMBL" id="GBYB01011979">
    <property type="protein sequence ID" value="JAG81746.1"/>
    <property type="molecule type" value="Transcribed_RNA"/>
</dbReference>
<protein>
    <submittedName>
        <fullName evidence="7">Bre1 protein</fullName>
    </submittedName>
</protein>
<evidence type="ECO:0000259" key="6">
    <source>
        <dbReference type="PROSITE" id="PS50089"/>
    </source>
</evidence>
<dbReference type="Pfam" id="PF00097">
    <property type="entry name" value="zf-C3HC4"/>
    <property type="match status" value="1"/>
</dbReference>
<proteinExistence type="predicted"/>
<dbReference type="InterPro" id="IPR018957">
    <property type="entry name" value="Znf_C3HC4_RING-type"/>
</dbReference>
<name>A0A0C9R6M1_9HYME</name>
<gene>
    <name evidence="7" type="primary">bre1</name>
    <name evidence="7" type="ORF">g.54258</name>
</gene>
<dbReference type="AlphaFoldDB" id="A0A0C9R6M1"/>
<dbReference type="GO" id="GO:0008270">
    <property type="term" value="F:zinc ion binding"/>
    <property type="evidence" value="ECO:0007669"/>
    <property type="project" value="UniProtKB-KW"/>
</dbReference>
<accession>A0A0C9R6M1</accession>
<organism evidence="7">
    <name type="scientific">Fopius arisanus</name>
    <dbReference type="NCBI Taxonomy" id="64838"/>
    <lineage>
        <taxon>Eukaryota</taxon>
        <taxon>Metazoa</taxon>
        <taxon>Ecdysozoa</taxon>
        <taxon>Arthropoda</taxon>
        <taxon>Hexapoda</taxon>
        <taxon>Insecta</taxon>
        <taxon>Pterygota</taxon>
        <taxon>Neoptera</taxon>
        <taxon>Endopterygota</taxon>
        <taxon>Hymenoptera</taxon>
        <taxon>Apocrita</taxon>
        <taxon>Ichneumonoidea</taxon>
        <taxon>Braconidae</taxon>
        <taxon>Opiinae</taxon>
        <taxon>Fopius</taxon>
    </lineage>
</organism>
<dbReference type="PROSITE" id="PS50089">
    <property type="entry name" value="ZF_RING_2"/>
    <property type="match status" value="1"/>
</dbReference>
<feature type="coiled-coil region" evidence="5">
    <location>
        <begin position="13"/>
        <end position="40"/>
    </location>
</feature>
<dbReference type="PROSITE" id="PS00518">
    <property type="entry name" value="ZF_RING_1"/>
    <property type="match status" value="1"/>
</dbReference>
<dbReference type="GO" id="GO:0005634">
    <property type="term" value="C:nucleus"/>
    <property type="evidence" value="ECO:0007669"/>
    <property type="project" value="UniProtKB-ARBA"/>
</dbReference>
<dbReference type="InterPro" id="IPR001841">
    <property type="entry name" value="Znf_RING"/>
</dbReference>
<dbReference type="InterPro" id="IPR013083">
    <property type="entry name" value="Znf_RING/FYVE/PHD"/>
</dbReference>
<sequence>MQKLHYKMLVIQKQKVKKGINKLQNKLMTLRKLMKTSLENEASQQIDKLYSDIEEHTVLVNDVKRLQKKSQNSDSPVDYNNLTKSLTTHINRMKMKFDYIITLTTKEMNMTMKNLINPDSISNSQESLSDTIPTMMETTTQTTTTQENTTSTQTDVIEKSTTFSQTEEIECKLSVCDICNEEKTEFLWSPNCVHSFCKECVVMNRRTNGRRCMMCRVDTGNVLMSLTINSDGVKFSHINFNDVPIENVEAEEEFIENLDIYSRSTSPASDNDEDYIPSTAELNSIASPTNDNDEDYRPNTPTHWVRVGTRANNRARWIDIANTTNNNDGDNDDDDDELLSIIELSRIER</sequence>
<evidence type="ECO:0000256" key="4">
    <source>
        <dbReference type="PROSITE-ProRule" id="PRU00175"/>
    </source>
</evidence>
<dbReference type="InterPro" id="IPR017907">
    <property type="entry name" value="Znf_RING_CS"/>
</dbReference>
<evidence type="ECO:0000313" key="7">
    <source>
        <dbReference type="EMBL" id="JAG81746.1"/>
    </source>
</evidence>
<dbReference type="SUPFAM" id="SSF57850">
    <property type="entry name" value="RING/U-box"/>
    <property type="match status" value="1"/>
</dbReference>
<reference evidence="7" key="1">
    <citation type="submission" date="2015-01" db="EMBL/GenBank/DDBJ databases">
        <title>Transcriptome Assembly of Fopius arisanus.</title>
        <authorList>
            <person name="Geib S."/>
        </authorList>
    </citation>
    <scope>NUCLEOTIDE SEQUENCE</scope>
</reference>
<evidence type="ECO:0000256" key="3">
    <source>
        <dbReference type="ARBA" id="ARBA00022833"/>
    </source>
</evidence>
<dbReference type="Gene3D" id="3.30.40.10">
    <property type="entry name" value="Zinc/RING finger domain, C3HC4 (zinc finger)"/>
    <property type="match status" value="1"/>
</dbReference>
<keyword evidence="1" id="KW-0479">Metal-binding</keyword>
<evidence type="ECO:0000256" key="5">
    <source>
        <dbReference type="SAM" id="Coils"/>
    </source>
</evidence>
<keyword evidence="3" id="KW-0862">Zinc</keyword>
<keyword evidence="5" id="KW-0175">Coiled coil</keyword>
<evidence type="ECO:0000256" key="1">
    <source>
        <dbReference type="ARBA" id="ARBA00022723"/>
    </source>
</evidence>
<feature type="domain" description="RING-type" evidence="6">
    <location>
        <begin position="176"/>
        <end position="216"/>
    </location>
</feature>
<keyword evidence="2 4" id="KW-0863">Zinc-finger</keyword>
<evidence type="ECO:0000256" key="2">
    <source>
        <dbReference type="ARBA" id="ARBA00022771"/>
    </source>
</evidence>